<accession>A0AAV7JLW2</accession>
<proteinExistence type="predicted"/>
<comment type="caution">
    <text evidence="1">The sequence shown here is derived from an EMBL/GenBank/DDBJ whole genome shotgun (WGS) entry which is preliminary data.</text>
</comment>
<protein>
    <submittedName>
        <fullName evidence="1">Uncharacterized protein</fullName>
    </submittedName>
</protein>
<sequence>MHRKCENDPDCFCYICGIYMLDSMFKKIAPLIMEQYYLYFGCKVGDQDKPWAPHYACHTCCNNLVKWSKGNLKDMPFGVPMVWREQRNHADDCYFCSVKFKGILKTKSRITYPNLPSALRPVAHGLGIPVPKALVASVQECVGSEPEDHFDTSFELQSDAPKLFSQEDLNESVRDLDLSKESTMLLVSRLKERNHLEARTTFYWYRNREQEFEPFFQWTMTWFIAIIFKG</sequence>
<gene>
    <name evidence="1" type="ORF">LOD99_6316</name>
</gene>
<dbReference type="EMBL" id="JAKMXF010000316">
    <property type="protein sequence ID" value="KAI6649952.1"/>
    <property type="molecule type" value="Genomic_DNA"/>
</dbReference>
<organism evidence="1 2">
    <name type="scientific">Oopsacas minuta</name>
    <dbReference type="NCBI Taxonomy" id="111878"/>
    <lineage>
        <taxon>Eukaryota</taxon>
        <taxon>Metazoa</taxon>
        <taxon>Porifera</taxon>
        <taxon>Hexactinellida</taxon>
        <taxon>Hexasterophora</taxon>
        <taxon>Lyssacinosida</taxon>
        <taxon>Leucopsacidae</taxon>
        <taxon>Oopsacas</taxon>
    </lineage>
</organism>
<keyword evidence="2" id="KW-1185">Reference proteome</keyword>
<evidence type="ECO:0000313" key="2">
    <source>
        <dbReference type="Proteomes" id="UP001165289"/>
    </source>
</evidence>
<dbReference type="AlphaFoldDB" id="A0AAV7JLW2"/>
<dbReference type="Proteomes" id="UP001165289">
    <property type="component" value="Unassembled WGS sequence"/>
</dbReference>
<reference evidence="1 2" key="1">
    <citation type="journal article" date="2023" name="BMC Biol.">
        <title>The compact genome of the sponge Oopsacas minuta (Hexactinellida) is lacking key metazoan core genes.</title>
        <authorList>
            <person name="Santini S."/>
            <person name="Schenkelaars Q."/>
            <person name="Jourda C."/>
            <person name="Duchesne M."/>
            <person name="Belahbib H."/>
            <person name="Rocher C."/>
            <person name="Selva M."/>
            <person name="Riesgo A."/>
            <person name="Vervoort M."/>
            <person name="Leys S.P."/>
            <person name="Kodjabachian L."/>
            <person name="Le Bivic A."/>
            <person name="Borchiellini C."/>
            <person name="Claverie J.M."/>
            <person name="Renard E."/>
        </authorList>
    </citation>
    <scope>NUCLEOTIDE SEQUENCE [LARGE SCALE GENOMIC DNA]</scope>
    <source>
        <strain evidence="1">SPO-2</strain>
    </source>
</reference>
<name>A0AAV7JLW2_9METZ</name>
<evidence type="ECO:0000313" key="1">
    <source>
        <dbReference type="EMBL" id="KAI6649952.1"/>
    </source>
</evidence>